<dbReference type="PANTHER" id="PTHR24305:SF187">
    <property type="entry name" value="P450, PUTATIVE (EUROFUNG)-RELATED"/>
    <property type="match status" value="1"/>
</dbReference>
<dbReference type="Pfam" id="PF00067">
    <property type="entry name" value="p450"/>
    <property type="match status" value="1"/>
</dbReference>
<evidence type="ECO:0000256" key="8">
    <source>
        <dbReference type="SAM" id="Phobius"/>
    </source>
</evidence>
<sequence>MAHFPQSTQWETSAHSKLLSASLGLLSHLVLNSGEWDHSSHLVASFWIITFGAFGVAEYTLDPNVNSVLGALMTTSVAAAVYFGALLISILIYRAFFHRLRKFPGPFGNRLSKLYNLKNVIPDFRYYEQCEILHKRYNSDYVRTGPRELSIISADAISAVHGPLSRCRKGPFYSGAKHIEGYSIHTERNRLAHKERRKAWDHALTAKSLRDYEPRLNRHAYALMDNLKQQSSKPSVPISEWVNFYSFDAMGDIGFNRTFGMMEKGKEDELITMLHASMAPLSIMGHVNWFGCLVLRTIGSSDMMEFMGWTSKVLRERKRIEPKEKDIMGHLLDPNDEHIPLHLNADARLLIVAGSDTTSATLTWLFYELCKNPSVFKKLQKIVDDIAPGKSFLDVEDLDNCPYLDGVVHEALRLHPAVPSGVQRETPPEGITLPDQTYIPGETIIWMPPHVIQRDPRSFPSPLEFMPERWTSEAPEFIANKRAFITFGHGIYKCVGQKLALLELRSVTANLVRCFDMKFAEGTHGENVLEKTTDSFTIIVGRLDVQLTRRDL</sequence>
<dbReference type="InterPro" id="IPR050121">
    <property type="entry name" value="Cytochrome_P450_monoxygenase"/>
</dbReference>
<dbReference type="FunFam" id="1.10.630.10:FF:000129">
    <property type="entry name" value="Benzoate 4-monooxygenase cytochrome P450"/>
    <property type="match status" value="1"/>
</dbReference>
<keyword evidence="10" id="KW-1185">Reference proteome</keyword>
<evidence type="ECO:0000313" key="9">
    <source>
        <dbReference type="EMBL" id="KAF2714110.1"/>
    </source>
</evidence>
<keyword evidence="5 7" id="KW-0408">Iron</keyword>
<dbReference type="OrthoDB" id="6692864at2759"/>
<dbReference type="PRINTS" id="PR00385">
    <property type="entry name" value="P450"/>
</dbReference>
<dbReference type="Gene3D" id="1.10.630.10">
    <property type="entry name" value="Cytochrome P450"/>
    <property type="match status" value="1"/>
</dbReference>
<dbReference type="AlphaFoldDB" id="A0A6G1KMS6"/>
<dbReference type="InterPro" id="IPR036396">
    <property type="entry name" value="Cyt_P450_sf"/>
</dbReference>
<dbReference type="GO" id="GO:0020037">
    <property type="term" value="F:heme binding"/>
    <property type="evidence" value="ECO:0007669"/>
    <property type="project" value="InterPro"/>
</dbReference>
<dbReference type="GO" id="GO:0016705">
    <property type="term" value="F:oxidoreductase activity, acting on paired donors, with incorporation or reduction of molecular oxygen"/>
    <property type="evidence" value="ECO:0007669"/>
    <property type="project" value="InterPro"/>
</dbReference>
<evidence type="ECO:0000313" key="10">
    <source>
        <dbReference type="Proteomes" id="UP000799428"/>
    </source>
</evidence>
<reference evidence="9" key="1">
    <citation type="journal article" date="2020" name="Stud. Mycol.">
        <title>101 Dothideomycetes genomes: a test case for predicting lifestyles and emergence of pathogens.</title>
        <authorList>
            <person name="Haridas S."/>
            <person name="Albert R."/>
            <person name="Binder M."/>
            <person name="Bloem J."/>
            <person name="Labutti K."/>
            <person name="Salamov A."/>
            <person name="Andreopoulos B."/>
            <person name="Baker S."/>
            <person name="Barry K."/>
            <person name="Bills G."/>
            <person name="Bluhm B."/>
            <person name="Cannon C."/>
            <person name="Castanera R."/>
            <person name="Culley D."/>
            <person name="Daum C."/>
            <person name="Ezra D."/>
            <person name="Gonzalez J."/>
            <person name="Henrissat B."/>
            <person name="Kuo A."/>
            <person name="Liang C."/>
            <person name="Lipzen A."/>
            <person name="Lutzoni F."/>
            <person name="Magnuson J."/>
            <person name="Mondo S."/>
            <person name="Nolan M."/>
            <person name="Ohm R."/>
            <person name="Pangilinan J."/>
            <person name="Park H.-J."/>
            <person name="Ramirez L."/>
            <person name="Alfaro M."/>
            <person name="Sun H."/>
            <person name="Tritt A."/>
            <person name="Yoshinaga Y."/>
            <person name="Zwiers L.-H."/>
            <person name="Turgeon B."/>
            <person name="Goodwin S."/>
            <person name="Spatafora J."/>
            <person name="Crous P."/>
            <person name="Grigoriev I."/>
        </authorList>
    </citation>
    <scope>NUCLEOTIDE SEQUENCE</scope>
    <source>
        <strain evidence="9">CBS 279.74</strain>
    </source>
</reference>
<feature type="binding site" description="axial binding residue" evidence="7">
    <location>
        <position position="494"/>
    </location>
    <ligand>
        <name>heme</name>
        <dbReference type="ChEBI" id="CHEBI:30413"/>
    </ligand>
    <ligandPart>
        <name>Fe</name>
        <dbReference type="ChEBI" id="CHEBI:18248"/>
    </ligandPart>
</feature>
<organism evidence="9 10">
    <name type="scientific">Pleomassaria siparia CBS 279.74</name>
    <dbReference type="NCBI Taxonomy" id="1314801"/>
    <lineage>
        <taxon>Eukaryota</taxon>
        <taxon>Fungi</taxon>
        <taxon>Dikarya</taxon>
        <taxon>Ascomycota</taxon>
        <taxon>Pezizomycotina</taxon>
        <taxon>Dothideomycetes</taxon>
        <taxon>Pleosporomycetidae</taxon>
        <taxon>Pleosporales</taxon>
        <taxon>Pleomassariaceae</taxon>
        <taxon>Pleomassaria</taxon>
    </lineage>
</organism>
<dbReference type="GO" id="GO:0004497">
    <property type="term" value="F:monooxygenase activity"/>
    <property type="evidence" value="ECO:0007669"/>
    <property type="project" value="UniProtKB-KW"/>
</dbReference>
<evidence type="ECO:0000256" key="6">
    <source>
        <dbReference type="ARBA" id="ARBA00023033"/>
    </source>
</evidence>
<protein>
    <submittedName>
        <fullName evidence="9">Cytochrome P450</fullName>
    </submittedName>
</protein>
<comment type="cofactor">
    <cofactor evidence="1 7">
        <name>heme</name>
        <dbReference type="ChEBI" id="CHEBI:30413"/>
    </cofactor>
</comment>
<dbReference type="PANTHER" id="PTHR24305">
    <property type="entry name" value="CYTOCHROME P450"/>
    <property type="match status" value="1"/>
</dbReference>
<keyword evidence="8" id="KW-0812">Transmembrane</keyword>
<keyword evidence="3 7" id="KW-0479">Metal-binding</keyword>
<evidence type="ECO:0000256" key="2">
    <source>
        <dbReference type="ARBA" id="ARBA00010617"/>
    </source>
</evidence>
<keyword evidence="7" id="KW-0349">Heme</keyword>
<keyword evidence="8" id="KW-0472">Membrane</keyword>
<feature type="transmembrane region" description="Helical" evidence="8">
    <location>
        <begin position="43"/>
        <end position="61"/>
    </location>
</feature>
<evidence type="ECO:0000256" key="3">
    <source>
        <dbReference type="ARBA" id="ARBA00022723"/>
    </source>
</evidence>
<evidence type="ECO:0000256" key="7">
    <source>
        <dbReference type="PIRSR" id="PIRSR602401-1"/>
    </source>
</evidence>
<dbReference type="CDD" id="cd11061">
    <property type="entry name" value="CYP67-like"/>
    <property type="match status" value="1"/>
</dbReference>
<evidence type="ECO:0000256" key="4">
    <source>
        <dbReference type="ARBA" id="ARBA00023002"/>
    </source>
</evidence>
<evidence type="ECO:0000256" key="1">
    <source>
        <dbReference type="ARBA" id="ARBA00001971"/>
    </source>
</evidence>
<keyword evidence="4" id="KW-0560">Oxidoreductase</keyword>
<feature type="transmembrane region" description="Helical" evidence="8">
    <location>
        <begin position="67"/>
        <end position="93"/>
    </location>
</feature>
<keyword evidence="8" id="KW-1133">Transmembrane helix</keyword>
<proteinExistence type="inferred from homology"/>
<evidence type="ECO:0000256" key="5">
    <source>
        <dbReference type="ARBA" id="ARBA00023004"/>
    </source>
</evidence>
<dbReference type="GO" id="GO:0005506">
    <property type="term" value="F:iron ion binding"/>
    <property type="evidence" value="ECO:0007669"/>
    <property type="project" value="InterPro"/>
</dbReference>
<dbReference type="PRINTS" id="PR00463">
    <property type="entry name" value="EP450I"/>
</dbReference>
<keyword evidence="6" id="KW-0503">Monooxygenase</keyword>
<dbReference type="InterPro" id="IPR002401">
    <property type="entry name" value="Cyt_P450_E_grp-I"/>
</dbReference>
<comment type="similarity">
    <text evidence="2">Belongs to the cytochrome P450 family.</text>
</comment>
<name>A0A6G1KMS6_9PLEO</name>
<dbReference type="SUPFAM" id="SSF48264">
    <property type="entry name" value="Cytochrome P450"/>
    <property type="match status" value="1"/>
</dbReference>
<dbReference type="Proteomes" id="UP000799428">
    <property type="component" value="Unassembled WGS sequence"/>
</dbReference>
<accession>A0A6G1KMS6</accession>
<dbReference type="InterPro" id="IPR001128">
    <property type="entry name" value="Cyt_P450"/>
</dbReference>
<gene>
    <name evidence="9" type="ORF">K504DRAFT_518316</name>
</gene>
<dbReference type="EMBL" id="MU005765">
    <property type="protein sequence ID" value="KAF2714110.1"/>
    <property type="molecule type" value="Genomic_DNA"/>
</dbReference>